<comment type="caution">
    <text evidence="1">The sequence shown here is derived from an EMBL/GenBank/DDBJ whole genome shotgun (WGS) entry which is preliminary data.</text>
</comment>
<evidence type="ECO:0000313" key="2">
    <source>
        <dbReference type="Proteomes" id="UP001141253"/>
    </source>
</evidence>
<keyword evidence="2" id="KW-1185">Reference proteome</keyword>
<protein>
    <submittedName>
        <fullName evidence="1">Uncharacterized protein</fullName>
    </submittedName>
</protein>
<dbReference type="EMBL" id="JAPFFI010000018">
    <property type="protein sequence ID" value="KAJ6348636.1"/>
    <property type="molecule type" value="Genomic_DNA"/>
</dbReference>
<sequence>MTINIPHNDSEGGGEVAFFTGPKILSTLFEETPAFQSPERSYSHVRRLRTKEGAVPTLLVESALGFINGVGPRRTTACSSQGILLRLAAHGALTNPLFLSSDGISKPLLGYGSERLKSLYHRIFAAACPMS</sequence>
<evidence type="ECO:0000313" key="1">
    <source>
        <dbReference type="EMBL" id="KAJ6348636.1"/>
    </source>
</evidence>
<name>A0ABQ9AL06_9ROSI</name>
<gene>
    <name evidence="1" type="ORF">OIU77_006252</name>
</gene>
<reference evidence="1" key="2">
    <citation type="journal article" date="2023" name="Int. J. Mol. Sci.">
        <title>De Novo Assembly and Annotation of 11 Diverse Shrub Willow (Salix) Genomes Reveals Novel Gene Organization in Sex-Linked Regions.</title>
        <authorList>
            <person name="Hyden B."/>
            <person name="Feng K."/>
            <person name="Yates T.B."/>
            <person name="Jawdy S."/>
            <person name="Cereghino C."/>
            <person name="Smart L.B."/>
            <person name="Muchero W."/>
        </authorList>
    </citation>
    <scope>NUCLEOTIDE SEQUENCE</scope>
    <source>
        <tissue evidence="1">Shoot tip</tissue>
    </source>
</reference>
<reference evidence="1" key="1">
    <citation type="submission" date="2022-10" db="EMBL/GenBank/DDBJ databases">
        <authorList>
            <person name="Hyden B.L."/>
            <person name="Feng K."/>
            <person name="Yates T."/>
            <person name="Jawdy S."/>
            <person name="Smart L.B."/>
            <person name="Muchero W."/>
        </authorList>
    </citation>
    <scope>NUCLEOTIDE SEQUENCE</scope>
    <source>
        <tissue evidence="1">Shoot tip</tissue>
    </source>
</reference>
<organism evidence="1 2">
    <name type="scientific">Salix suchowensis</name>
    <dbReference type="NCBI Taxonomy" id="1278906"/>
    <lineage>
        <taxon>Eukaryota</taxon>
        <taxon>Viridiplantae</taxon>
        <taxon>Streptophyta</taxon>
        <taxon>Embryophyta</taxon>
        <taxon>Tracheophyta</taxon>
        <taxon>Spermatophyta</taxon>
        <taxon>Magnoliopsida</taxon>
        <taxon>eudicotyledons</taxon>
        <taxon>Gunneridae</taxon>
        <taxon>Pentapetalae</taxon>
        <taxon>rosids</taxon>
        <taxon>fabids</taxon>
        <taxon>Malpighiales</taxon>
        <taxon>Salicaceae</taxon>
        <taxon>Saliceae</taxon>
        <taxon>Salix</taxon>
    </lineage>
</organism>
<dbReference type="Proteomes" id="UP001141253">
    <property type="component" value="Chromosome 19"/>
</dbReference>
<proteinExistence type="predicted"/>
<accession>A0ABQ9AL06</accession>